<dbReference type="PANTHER" id="PTHR42885:SF1">
    <property type="entry name" value="THREONINE-PHOSPHATE DECARBOXYLASE"/>
    <property type="match status" value="1"/>
</dbReference>
<dbReference type="GO" id="GO:0030170">
    <property type="term" value="F:pyridoxal phosphate binding"/>
    <property type="evidence" value="ECO:0007669"/>
    <property type="project" value="InterPro"/>
</dbReference>
<evidence type="ECO:0000313" key="4">
    <source>
        <dbReference type="EMBL" id="MSS35218.1"/>
    </source>
</evidence>
<dbReference type="RefSeq" id="WP_154470627.1">
    <property type="nucleotide sequence ID" value="NZ_VUMD01000001.1"/>
</dbReference>
<evidence type="ECO:0000256" key="1">
    <source>
        <dbReference type="ARBA" id="ARBA00001933"/>
    </source>
</evidence>
<dbReference type="SUPFAM" id="SSF53383">
    <property type="entry name" value="PLP-dependent transferases"/>
    <property type="match status" value="1"/>
</dbReference>
<accession>A0A7X2NIW8</accession>
<name>A0A7X2NIW8_9CLOT</name>
<dbReference type="PANTHER" id="PTHR42885">
    <property type="entry name" value="HISTIDINOL-PHOSPHATE AMINOTRANSFERASE-RELATED"/>
    <property type="match status" value="1"/>
</dbReference>
<dbReference type="Proteomes" id="UP000429958">
    <property type="component" value="Unassembled WGS sequence"/>
</dbReference>
<dbReference type="Pfam" id="PF00155">
    <property type="entry name" value="Aminotran_1_2"/>
    <property type="match status" value="1"/>
</dbReference>
<dbReference type="Gene3D" id="3.90.1150.10">
    <property type="entry name" value="Aspartate Aminotransferase, domain 1"/>
    <property type="match status" value="1"/>
</dbReference>
<dbReference type="GO" id="GO:0008483">
    <property type="term" value="F:transaminase activity"/>
    <property type="evidence" value="ECO:0007669"/>
    <property type="project" value="UniProtKB-KW"/>
</dbReference>
<dbReference type="EMBL" id="VUMD01000001">
    <property type="protein sequence ID" value="MSS35218.1"/>
    <property type="molecule type" value="Genomic_DNA"/>
</dbReference>
<dbReference type="InterPro" id="IPR015422">
    <property type="entry name" value="PyrdxlP-dep_Trfase_small"/>
</dbReference>
<sequence length="372" mass="42203">MEYQHGGDIYSREIALDYSANINPLGLPPGVRKTLKQCVEGELCSLYPDSSCRALRQALAQHHGIPEEHIICGNGAADLIFGLAAALRPERGLVMRPTFSEYEQALKTVGAKVEYVSLDERRGFEPDLEAMCACVRQAKAEGRAYDIAFLCNPNNPTGIPSRKEQVERLAWECERADTLLAVDECFCDFMEEWEECSVIPALKRFQKLFVLKAFTKLYAMAGLRLGYGLSFHGELLKELSLVRQPWSVSGLAQKAGEAALKEKGYVKETRALISRERHWLKDRLEELGCQVYGSRANYLFFRFFPATGNRKIGESPEVFPRGWLYHRLLEKKVLIRSCSNYSGLDFGYYRICVKTREENEALTAYIREVIQG</sequence>
<proteinExistence type="predicted"/>
<comment type="cofactor">
    <cofactor evidence="1">
        <name>pyridoxal 5'-phosphate</name>
        <dbReference type="ChEBI" id="CHEBI:597326"/>
    </cofactor>
</comment>
<keyword evidence="4" id="KW-0032">Aminotransferase</keyword>
<evidence type="ECO:0000259" key="3">
    <source>
        <dbReference type="Pfam" id="PF00155"/>
    </source>
</evidence>
<dbReference type="AlphaFoldDB" id="A0A7X2NIW8"/>
<keyword evidence="2" id="KW-0663">Pyridoxal phosphate</keyword>
<organism evidence="4 5">
    <name type="scientific">Clostridium porci</name>
    <dbReference type="NCBI Taxonomy" id="2605778"/>
    <lineage>
        <taxon>Bacteria</taxon>
        <taxon>Bacillati</taxon>
        <taxon>Bacillota</taxon>
        <taxon>Clostridia</taxon>
        <taxon>Eubacteriales</taxon>
        <taxon>Clostridiaceae</taxon>
        <taxon>Clostridium</taxon>
    </lineage>
</organism>
<keyword evidence="5" id="KW-1185">Reference proteome</keyword>
<evidence type="ECO:0000313" key="5">
    <source>
        <dbReference type="Proteomes" id="UP000429958"/>
    </source>
</evidence>
<dbReference type="InterPro" id="IPR015421">
    <property type="entry name" value="PyrdxlP-dep_Trfase_major"/>
</dbReference>
<gene>
    <name evidence="4" type="ORF">FYJ39_01135</name>
</gene>
<protein>
    <submittedName>
        <fullName evidence="4">Aminotransferase class I/II-fold pyridoxal phosphate-dependent enzyme</fullName>
    </submittedName>
</protein>
<keyword evidence="4" id="KW-0808">Transferase</keyword>
<dbReference type="Gene3D" id="3.40.640.10">
    <property type="entry name" value="Type I PLP-dependent aspartate aminotransferase-like (Major domain)"/>
    <property type="match status" value="1"/>
</dbReference>
<dbReference type="InterPro" id="IPR004839">
    <property type="entry name" value="Aminotransferase_I/II_large"/>
</dbReference>
<reference evidence="4 5" key="1">
    <citation type="submission" date="2019-08" db="EMBL/GenBank/DDBJ databases">
        <title>In-depth cultivation of the pig gut microbiome towards novel bacterial diversity and tailored functional studies.</title>
        <authorList>
            <person name="Wylensek D."/>
            <person name="Hitch T.C.A."/>
            <person name="Clavel T."/>
        </authorList>
    </citation>
    <scope>NUCLEOTIDE SEQUENCE [LARGE SCALE GENOMIC DNA]</scope>
    <source>
        <strain evidence="4 5">WCA-389-WT-23D1</strain>
    </source>
</reference>
<evidence type="ECO:0000256" key="2">
    <source>
        <dbReference type="ARBA" id="ARBA00022898"/>
    </source>
</evidence>
<dbReference type="InterPro" id="IPR015424">
    <property type="entry name" value="PyrdxlP-dep_Trfase"/>
</dbReference>
<comment type="caution">
    <text evidence="4">The sequence shown here is derived from an EMBL/GenBank/DDBJ whole genome shotgun (WGS) entry which is preliminary data.</text>
</comment>
<dbReference type="CDD" id="cd00609">
    <property type="entry name" value="AAT_like"/>
    <property type="match status" value="1"/>
</dbReference>
<feature type="domain" description="Aminotransferase class I/classII large" evidence="3">
    <location>
        <begin position="17"/>
        <end position="364"/>
    </location>
</feature>